<keyword evidence="3 10" id="KW-0132">Cell division</keyword>
<dbReference type="InterPro" id="IPR013685">
    <property type="entry name" value="POTRA_FtsQ_type"/>
</dbReference>
<evidence type="ECO:0000259" key="8">
    <source>
        <dbReference type="Pfam" id="PF03799"/>
    </source>
</evidence>
<evidence type="ECO:0000256" key="2">
    <source>
        <dbReference type="ARBA" id="ARBA00022519"/>
    </source>
</evidence>
<evidence type="ECO:0000313" key="11">
    <source>
        <dbReference type="Proteomes" id="UP000259762"/>
    </source>
</evidence>
<evidence type="ECO:0000256" key="5">
    <source>
        <dbReference type="ARBA" id="ARBA00022989"/>
    </source>
</evidence>
<sequence>MCKGAIGRRTIAARSTSLCMRAVRHIFVVSAVVFVAGWGMPDLSVRSWLGGISAAVSNALIEAGFSTREVVIRGNSVVSTAEILNMINKDSPIVLLSLRTLRNRIKSHSPWVKEVAVRRELANGVLCITIEEYTAFANWRHHGMNSIIDNTGHVIVDSDERLDNLVSIYGDEALEGLHFVREVLNNGGMLSTMVSSFSWLGNRRWDVGFSSGLQVKLPENNPQAAWNYLAQLYKSSGELLMWKVVDMRIPDKIFIKK</sequence>
<dbReference type="AlphaFoldDB" id="A0A2Z2L7G1"/>
<dbReference type="InterPro" id="IPR026579">
    <property type="entry name" value="FtsQ"/>
</dbReference>
<proteinExistence type="predicted"/>
<evidence type="ECO:0000256" key="6">
    <source>
        <dbReference type="ARBA" id="ARBA00023306"/>
    </source>
</evidence>
<dbReference type="RefSeq" id="WP_075138715.1">
    <property type="nucleotide sequence ID" value="NZ_CP015994.1"/>
</dbReference>
<dbReference type="GO" id="GO:0090529">
    <property type="term" value="P:cell septum assembly"/>
    <property type="evidence" value="ECO:0007669"/>
    <property type="project" value="InterPro"/>
</dbReference>
<protein>
    <submittedName>
        <fullName evidence="10">Cell division protein FtsQ</fullName>
    </submittedName>
</protein>
<evidence type="ECO:0000256" key="1">
    <source>
        <dbReference type="ARBA" id="ARBA00022475"/>
    </source>
</evidence>
<feature type="domain" description="POTRA" evidence="9">
    <location>
        <begin position="65"/>
        <end position="133"/>
    </location>
</feature>
<dbReference type="Pfam" id="PF08478">
    <property type="entry name" value="POTRA_1"/>
    <property type="match status" value="1"/>
</dbReference>
<dbReference type="Pfam" id="PF03799">
    <property type="entry name" value="FtsQ_DivIB_C"/>
    <property type="match status" value="1"/>
</dbReference>
<dbReference type="InterPro" id="IPR005548">
    <property type="entry name" value="Cell_div_FtsQ/DivIB_C"/>
</dbReference>
<evidence type="ECO:0000256" key="7">
    <source>
        <dbReference type="SAM" id="Phobius"/>
    </source>
</evidence>
<dbReference type="Proteomes" id="UP000259762">
    <property type="component" value="Chromosome"/>
</dbReference>
<organism evidence="10 11">
    <name type="scientific">Anaplasma ovis str. Haibei</name>
    <dbReference type="NCBI Taxonomy" id="1248439"/>
    <lineage>
        <taxon>Bacteria</taxon>
        <taxon>Pseudomonadati</taxon>
        <taxon>Pseudomonadota</taxon>
        <taxon>Alphaproteobacteria</taxon>
        <taxon>Rickettsiales</taxon>
        <taxon>Anaplasmataceae</taxon>
        <taxon>Anaplasma</taxon>
    </lineage>
</organism>
<keyword evidence="6" id="KW-0131">Cell cycle</keyword>
<keyword evidence="2" id="KW-0997">Cell inner membrane</keyword>
<dbReference type="PANTHER" id="PTHR35851:SF1">
    <property type="entry name" value="CELL DIVISION PROTEIN FTSQ"/>
    <property type="match status" value="1"/>
</dbReference>
<evidence type="ECO:0000259" key="9">
    <source>
        <dbReference type="Pfam" id="PF08478"/>
    </source>
</evidence>
<dbReference type="OrthoDB" id="9783091at2"/>
<dbReference type="KEGG" id="aoh:AOV_00575"/>
<keyword evidence="11" id="KW-1185">Reference proteome</keyword>
<keyword evidence="5 7" id="KW-1133">Transmembrane helix</keyword>
<dbReference type="Gene3D" id="3.40.50.11690">
    <property type="entry name" value="Cell division protein FtsQ/DivIB"/>
    <property type="match status" value="1"/>
</dbReference>
<gene>
    <name evidence="10" type="ORF">AOV_00575</name>
</gene>
<evidence type="ECO:0000256" key="3">
    <source>
        <dbReference type="ARBA" id="ARBA00022618"/>
    </source>
</evidence>
<reference evidence="11" key="1">
    <citation type="submission" date="2018-06" db="EMBL/GenBank/DDBJ databases">
        <title>The Anaplasma ovis genome reveals a high proportion of pseudogenes.</title>
        <authorList>
            <person name="Liu Z."/>
            <person name="Peasley A.M."/>
            <person name="Yang J."/>
            <person name="Li Y."/>
            <person name="Guan G."/>
            <person name="Luo J."/>
            <person name="Yin H."/>
            <person name="Brayton K.A."/>
        </authorList>
    </citation>
    <scope>NUCLEOTIDE SEQUENCE [LARGE SCALE GENOMIC DNA]</scope>
    <source>
        <strain evidence="11">Haibei</strain>
    </source>
</reference>
<dbReference type="PANTHER" id="PTHR35851">
    <property type="entry name" value="CELL DIVISION PROTEIN FTSQ"/>
    <property type="match status" value="1"/>
</dbReference>
<dbReference type="EMBL" id="CP015994">
    <property type="protein sequence ID" value="ASI47451.1"/>
    <property type="molecule type" value="Genomic_DNA"/>
</dbReference>
<name>A0A2Z2L7G1_9RICK</name>
<feature type="domain" description="Cell division protein FtsQ/DivIB C-terminal" evidence="8">
    <location>
        <begin position="137"/>
        <end position="248"/>
    </location>
</feature>
<feature type="transmembrane region" description="Helical" evidence="7">
    <location>
        <begin position="21"/>
        <end position="41"/>
    </location>
</feature>
<keyword evidence="4 7" id="KW-0812">Transmembrane</keyword>
<dbReference type="InterPro" id="IPR045335">
    <property type="entry name" value="FtsQ_C_sf"/>
</dbReference>
<keyword evidence="7" id="KW-0472">Membrane</keyword>
<dbReference type="Gene3D" id="3.10.20.310">
    <property type="entry name" value="membrane protein fhac"/>
    <property type="match status" value="1"/>
</dbReference>
<evidence type="ECO:0000313" key="10">
    <source>
        <dbReference type="EMBL" id="ASI47451.1"/>
    </source>
</evidence>
<accession>A0A2Z2L7G1</accession>
<keyword evidence="1" id="KW-1003">Cell membrane</keyword>
<reference evidence="10 11" key="2">
    <citation type="journal article" date="2019" name="BMC Genomics">
        <title>The Anaplasma ovis genome reveals a high proportion of pseudogenes.</title>
        <authorList>
            <person name="Liu Z."/>
            <person name="Peasley A.M."/>
            <person name="Yang J."/>
            <person name="Li Y."/>
            <person name="Guan G."/>
            <person name="Luo J."/>
            <person name="Yin H."/>
            <person name="Brayton K.A."/>
        </authorList>
    </citation>
    <scope>NUCLEOTIDE SEQUENCE [LARGE SCALE GENOMIC DNA]</scope>
    <source>
        <strain evidence="10 11">Haibei</strain>
    </source>
</reference>
<evidence type="ECO:0000256" key="4">
    <source>
        <dbReference type="ARBA" id="ARBA00022692"/>
    </source>
</evidence>